<feature type="compositionally biased region" description="Low complexity" evidence="13">
    <location>
        <begin position="375"/>
        <end position="393"/>
    </location>
</feature>
<dbReference type="PANTHER" id="PTHR22938">
    <property type="entry name" value="ZINC FINGER PROTEIN 598"/>
    <property type="match status" value="1"/>
</dbReference>
<dbReference type="PROSITE" id="PS50089">
    <property type="entry name" value="ZF_RING_2"/>
    <property type="match status" value="1"/>
</dbReference>
<feature type="compositionally biased region" description="Pro residues" evidence="13">
    <location>
        <begin position="402"/>
        <end position="414"/>
    </location>
</feature>
<evidence type="ECO:0000256" key="5">
    <source>
        <dbReference type="ARBA" id="ARBA00022490"/>
    </source>
</evidence>
<dbReference type="Gene3D" id="3.30.40.10">
    <property type="entry name" value="Zinc/RING finger domain, C3HC4 (zinc finger)"/>
    <property type="match status" value="1"/>
</dbReference>
<evidence type="ECO:0000256" key="6">
    <source>
        <dbReference type="ARBA" id="ARBA00022553"/>
    </source>
</evidence>
<keyword evidence="5" id="KW-0963">Cytoplasm</keyword>
<keyword evidence="9 12" id="KW-0863">Zinc-finger</keyword>
<sequence length="811" mass="89882">MSSGSSGDANKAAGGGTREGYENSCVVCFIEVTIFSVGSCDHAVCYVCSTRMRVLCGQNECPICRQEQSQVIFSREKLPFRQLEVTTRSGLYDKKYRIVFGDHNIQTAFYKLLEEACPRCKCRPFDTFADMQKHVRQQHELFYCDICTENLRIFTFERRCYTREELAMHRRKGDPDNTSHRGHPLCEYCEIRFLDRDELFRHLRKEHYFCHFCDADGFNQFYADHASLREHFRSEHYLCEEGSCIEEPMTAVFRTDIDMRAHKTSVHGRTMGKLAAKQARTLEVEFSLVPRYRHGDAPPGQETEGSTQYRPLMGSTLNQQPRKMINANDEQEFPALGAGAPPVPVIRPSVSIKTKTYGSNSLAKTKENFPALGGAAATPAIPSTSSSDAATASHYSRMVQKPQPPPPAAAPPPTSSKQGTIIHISNRPPKHPDAIKDFPALPGSTRGPKADLPPAVTVNPKSFSAKHRNLVEDGAMVTPNASIASKLMMVVPPPSAPKKAPEVKEPKVPKLNSDDNFPTLSSSATLSGCLPPTWVPVTKSKVESRKSKVAPAPDLSHQSSAIKTEEKSTKKKSKNPTAKTKDKEAKRENNNNVNGNNNSIADEIGALKISKEPPQASLGPPPGFNGIPGGKTKGQPPPGFNSVTLNSVARKPNNDLTFTNSTGETFSIVPTRKYIAPPDSKKRNEILLGHFQDALKNSAAVKEFHNISQMFVRNKYLALPYYEHCLEALGDKFSEVFPELLALLPDIGKQQELYLVHVQREKGKGEKGGKKKRVETIIDVCSICKQVLVRSDLFAHLQAHKLENNFPVLTK</sequence>
<dbReference type="InterPro" id="IPR057634">
    <property type="entry name" value="PAH_ZNF598/HEL2"/>
</dbReference>
<dbReference type="InterPro" id="IPR013083">
    <property type="entry name" value="Znf_RING/FYVE/PHD"/>
</dbReference>
<reference evidence="15" key="1">
    <citation type="journal article" date="2020" name="BMC">
        <title>Leishmania infection induces a limited differential gene expression in the sand fly midgut.</title>
        <authorList>
            <person name="Coutinho-Abreu I.V."/>
            <person name="Serafim T.D."/>
            <person name="Meneses C."/>
            <person name="Kamhawi S."/>
            <person name="Oliveira F."/>
            <person name="Valenzuela J.G."/>
        </authorList>
    </citation>
    <scope>NUCLEOTIDE SEQUENCE</scope>
    <source>
        <strain evidence="15">Jacobina</strain>
        <tissue evidence="15">Midgut</tissue>
    </source>
</reference>
<evidence type="ECO:0000256" key="10">
    <source>
        <dbReference type="ARBA" id="ARBA00022833"/>
    </source>
</evidence>
<dbReference type="InterPro" id="IPR041888">
    <property type="entry name" value="RING-HC_ZNF598/HEL2"/>
</dbReference>
<evidence type="ECO:0000256" key="11">
    <source>
        <dbReference type="ARBA" id="ARBA00035113"/>
    </source>
</evidence>
<evidence type="ECO:0000256" key="7">
    <source>
        <dbReference type="ARBA" id="ARBA00022679"/>
    </source>
</evidence>
<evidence type="ECO:0000256" key="9">
    <source>
        <dbReference type="ARBA" id="ARBA00022771"/>
    </source>
</evidence>
<dbReference type="GO" id="GO:0016567">
    <property type="term" value="P:protein ubiquitination"/>
    <property type="evidence" value="ECO:0007669"/>
    <property type="project" value="TreeGrafter"/>
</dbReference>
<evidence type="ECO:0000313" key="15">
    <source>
        <dbReference type="EMBL" id="MBC1171413.1"/>
    </source>
</evidence>
<evidence type="ECO:0000256" key="13">
    <source>
        <dbReference type="SAM" id="MobiDB-lite"/>
    </source>
</evidence>
<feature type="region of interest" description="Disordered" evidence="13">
    <location>
        <begin position="292"/>
        <end position="314"/>
    </location>
</feature>
<evidence type="ECO:0000256" key="12">
    <source>
        <dbReference type="PROSITE-ProRule" id="PRU00175"/>
    </source>
</evidence>
<dbReference type="Pfam" id="PF25447">
    <property type="entry name" value="RING_ZNF598"/>
    <property type="match status" value="1"/>
</dbReference>
<evidence type="ECO:0000256" key="4">
    <source>
        <dbReference type="ARBA" id="ARBA00012483"/>
    </source>
</evidence>
<proteinExistence type="inferred from homology"/>
<dbReference type="EMBL" id="GITU01002710">
    <property type="protein sequence ID" value="MBC1171413.1"/>
    <property type="molecule type" value="Transcribed_RNA"/>
</dbReference>
<protein>
    <recommendedName>
        <fullName evidence="4">RING-type E3 ubiquitin transferase</fullName>
        <ecNumber evidence="4">2.3.2.27</ecNumber>
    </recommendedName>
</protein>
<comment type="pathway">
    <text evidence="3">Protein modification; protein ubiquitination.</text>
</comment>
<keyword evidence="8" id="KW-0479">Metal-binding</keyword>
<feature type="region of interest" description="Disordered" evidence="13">
    <location>
        <begin position="543"/>
        <end position="599"/>
    </location>
</feature>
<comment type="similarity">
    <text evidence="11">Belongs to the ZNF598/HEL2 family.</text>
</comment>
<dbReference type="GO" id="GO:0072344">
    <property type="term" value="P:rescue of stalled ribosome"/>
    <property type="evidence" value="ECO:0007669"/>
    <property type="project" value="InterPro"/>
</dbReference>
<evidence type="ECO:0000259" key="14">
    <source>
        <dbReference type="PROSITE" id="PS50089"/>
    </source>
</evidence>
<comment type="subcellular location">
    <subcellularLocation>
        <location evidence="2">Cytoplasm</location>
    </subcellularLocation>
</comment>
<dbReference type="Pfam" id="PF23202">
    <property type="entry name" value="PAH_ZNF598"/>
    <property type="match status" value="1"/>
</dbReference>
<keyword evidence="10" id="KW-0862">Zinc</keyword>
<feature type="domain" description="RING-type" evidence="14">
    <location>
        <begin position="25"/>
        <end position="65"/>
    </location>
</feature>
<accession>A0A7G3AJD0</accession>
<dbReference type="EC" id="2.3.2.27" evidence="4"/>
<feature type="compositionally biased region" description="Basic and acidic residues" evidence="13">
    <location>
        <begin position="579"/>
        <end position="589"/>
    </location>
</feature>
<feature type="region of interest" description="Disordered" evidence="13">
    <location>
        <begin position="493"/>
        <end position="516"/>
    </location>
</feature>
<organism evidence="15">
    <name type="scientific">Lutzomyia longipalpis</name>
    <name type="common">Sand fly</name>
    <dbReference type="NCBI Taxonomy" id="7200"/>
    <lineage>
        <taxon>Eukaryota</taxon>
        <taxon>Metazoa</taxon>
        <taxon>Ecdysozoa</taxon>
        <taxon>Arthropoda</taxon>
        <taxon>Hexapoda</taxon>
        <taxon>Insecta</taxon>
        <taxon>Pterygota</taxon>
        <taxon>Neoptera</taxon>
        <taxon>Endopterygota</taxon>
        <taxon>Diptera</taxon>
        <taxon>Nematocera</taxon>
        <taxon>Psychodoidea</taxon>
        <taxon>Psychodidae</taxon>
        <taxon>Lutzomyia</taxon>
        <taxon>Lutzomyia</taxon>
    </lineage>
</organism>
<evidence type="ECO:0000256" key="3">
    <source>
        <dbReference type="ARBA" id="ARBA00004906"/>
    </source>
</evidence>
<feature type="region of interest" description="Disordered" evidence="13">
    <location>
        <begin position="375"/>
        <end position="457"/>
    </location>
</feature>
<evidence type="ECO:0000256" key="1">
    <source>
        <dbReference type="ARBA" id="ARBA00000900"/>
    </source>
</evidence>
<dbReference type="GO" id="GO:0043022">
    <property type="term" value="F:ribosome binding"/>
    <property type="evidence" value="ECO:0007669"/>
    <property type="project" value="TreeGrafter"/>
</dbReference>
<feature type="compositionally biased region" description="Polar residues" evidence="13">
    <location>
        <begin position="303"/>
        <end position="314"/>
    </location>
</feature>
<dbReference type="AlphaFoldDB" id="A0A7G3AJD0"/>
<comment type="catalytic activity">
    <reaction evidence="1">
        <text>S-ubiquitinyl-[E2 ubiquitin-conjugating enzyme]-L-cysteine + [acceptor protein]-L-lysine = [E2 ubiquitin-conjugating enzyme]-L-cysteine + N(6)-ubiquitinyl-[acceptor protein]-L-lysine.</text>
        <dbReference type="EC" id="2.3.2.27"/>
    </reaction>
</comment>
<keyword evidence="7" id="KW-0808">Transferase</keyword>
<dbReference type="VEuPathDB" id="VectorBase:LLONM1_000894"/>
<dbReference type="InterPro" id="IPR001841">
    <property type="entry name" value="Znf_RING"/>
</dbReference>
<dbReference type="PANTHER" id="PTHR22938:SF0">
    <property type="entry name" value="E3 UBIQUITIN-PROTEIN LIGASE ZNF598"/>
    <property type="match status" value="1"/>
</dbReference>
<dbReference type="SMART" id="SM00355">
    <property type="entry name" value="ZnF_C2H2"/>
    <property type="match status" value="5"/>
</dbReference>
<dbReference type="InterPro" id="IPR013087">
    <property type="entry name" value="Znf_C2H2_type"/>
</dbReference>
<dbReference type="SUPFAM" id="SSF57850">
    <property type="entry name" value="RING/U-box"/>
    <property type="match status" value="1"/>
</dbReference>
<feature type="region of interest" description="Disordered" evidence="13">
    <location>
        <begin position="612"/>
        <end position="640"/>
    </location>
</feature>
<dbReference type="GO" id="GO:0061630">
    <property type="term" value="F:ubiquitin protein ligase activity"/>
    <property type="evidence" value="ECO:0007669"/>
    <property type="project" value="UniProtKB-EC"/>
</dbReference>
<dbReference type="InterPro" id="IPR044288">
    <property type="entry name" value="ZNF598/HEL2"/>
</dbReference>
<evidence type="ECO:0000256" key="8">
    <source>
        <dbReference type="ARBA" id="ARBA00022723"/>
    </source>
</evidence>
<keyword evidence="6" id="KW-0597">Phosphoprotein</keyword>
<name>A0A7G3AJD0_LUTLO</name>
<dbReference type="GO" id="GO:0005737">
    <property type="term" value="C:cytoplasm"/>
    <property type="evidence" value="ECO:0007669"/>
    <property type="project" value="UniProtKB-SubCell"/>
</dbReference>
<evidence type="ECO:0000256" key="2">
    <source>
        <dbReference type="ARBA" id="ARBA00004496"/>
    </source>
</evidence>
<feature type="compositionally biased region" description="Basic and acidic residues" evidence="13">
    <location>
        <begin position="499"/>
        <end position="508"/>
    </location>
</feature>
<dbReference type="PROSITE" id="PS00028">
    <property type="entry name" value="ZINC_FINGER_C2H2_1"/>
    <property type="match status" value="1"/>
</dbReference>
<dbReference type="CDD" id="cd16615">
    <property type="entry name" value="RING-HC_ZNF598"/>
    <property type="match status" value="1"/>
</dbReference>
<dbReference type="GO" id="GO:0008270">
    <property type="term" value="F:zinc ion binding"/>
    <property type="evidence" value="ECO:0007669"/>
    <property type="project" value="UniProtKB-KW"/>
</dbReference>